<dbReference type="InterPro" id="IPR041382">
    <property type="entry name" value="SH3_16"/>
</dbReference>
<accession>A0ABU1IJQ6</accession>
<dbReference type="PANTHER" id="PTHR47053:SF3">
    <property type="entry name" value="GAMMA-D-GLUTAMYL-L-LYSINE DIPEPTIDYL-PEPTIDASE"/>
    <property type="match status" value="1"/>
</dbReference>
<evidence type="ECO:0000259" key="5">
    <source>
        <dbReference type="PROSITE" id="PS51935"/>
    </source>
</evidence>
<dbReference type="RefSeq" id="WP_309863060.1">
    <property type="nucleotide sequence ID" value="NZ_JAVDQG010000002.1"/>
</dbReference>
<comment type="caution">
    <text evidence="6">The sequence shown here is derived from an EMBL/GenBank/DDBJ whole genome shotgun (WGS) entry which is preliminary data.</text>
</comment>
<keyword evidence="2" id="KW-0645">Protease</keyword>
<dbReference type="EMBL" id="JAVDQG010000002">
    <property type="protein sequence ID" value="MDR6224993.1"/>
    <property type="molecule type" value="Genomic_DNA"/>
</dbReference>
<keyword evidence="4" id="KW-0788">Thiol protease</keyword>
<evidence type="ECO:0000313" key="7">
    <source>
        <dbReference type="Proteomes" id="UP001185012"/>
    </source>
</evidence>
<comment type="similarity">
    <text evidence="1">Belongs to the peptidase C40 family.</text>
</comment>
<dbReference type="InterPro" id="IPR051202">
    <property type="entry name" value="Peptidase_C40"/>
</dbReference>
<evidence type="ECO:0000256" key="3">
    <source>
        <dbReference type="ARBA" id="ARBA00022801"/>
    </source>
</evidence>
<evidence type="ECO:0000256" key="4">
    <source>
        <dbReference type="ARBA" id="ARBA00022807"/>
    </source>
</evidence>
<evidence type="ECO:0000313" key="6">
    <source>
        <dbReference type="EMBL" id="MDR6224993.1"/>
    </source>
</evidence>
<reference evidence="6 7" key="1">
    <citation type="submission" date="2023-07" db="EMBL/GenBank/DDBJ databases">
        <title>Genomic Encyclopedia of Type Strains, Phase IV (KMG-IV): sequencing the most valuable type-strain genomes for metagenomic binning, comparative biology and taxonomic classification.</title>
        <authorList>
            <person name="Goeker M."/>
        </authorList>
    </citation>
    <scope>NUCLEOTIDE SEQUENCE [LARGE SCALE GENOMIC DNA]</scope>
    <source>
        <strain evidence="6 7">DSM 45903</strain>
    </source>
</reference>
<keyword evidence="3 6" id="KW-0378">Hydrolase</keyword>
<protein>
    <submittedName>
        <fullName evidence="6">Cell wall-associated NlpC family hydrolase</fullName>
    </submittedName>
</protein>
<gene>
    <name evidence="6" type="ORF">JOE21_000984</name>
</gene>
<dbReference type="PANTHER" id="PTHR47053">
    <property type="entry name" value="MUREIN DD-ENDOPEPTIDASE MEPH-RELATED"/>
    <property type="match status" value="1"/>
</dbReference>
<dbReference type="Pfam" id="PF23795">
    <property type="entry name" value="SH3_YKFC_2nd"/>
    <property type="match status" value="1"/>
</dbReference>
<sequence length="300" mass="33580">MTIQMAKYPVVHVWRSPQAPREIDRPVCMDPPDLAAWLHKMKTEDRKGLGGRLDTQLLLGEPVRVLQEEDGWFQVVVPDQPTHLDERGYPGWVPSTHLIDHPDYSRAWTKGPLVHVTATTSRLCRADGSILFLSYMTRLPRVGEQDGDVWVLTPDGKTGLLPAADVITASQLPVTDPATRIDDAQRFLGLPYLWAGMSSFGFDCSGFMYRLFQAGGIRIPRDAHDQFHSGRPIPAKKLAAGDLVFFAHEQGTGVIHHVGMMVDHTRFIHSPRSGFPVRINRLTEEPYHGECCGGARYEKP</sequence>
<evidence type="ECO:0000256" key="1">
    <source>
        <dbReference type="ARBA" id="ARBA00007074"/>
    </source>
</evidence>
<keyword evidence="7" id="KW-1185">Reference proteome</keyword>
<dbReference type="SUPFAM" id="SSF54001">
    <property type="entry name" value="Cysteine proteinases"/>
    <property type="match status" value="1"/>
</dbReference>
<dbReference type="Pfam" id="PF18348">
    <property type="entry name" value="SH3_16"/>
    <property type="match status" value="1"/>
</dbReference>
<dbReference type="Proteomes" id="UP001185012">
    <property type="component" value="Unassembled WGS sequence"/>
</dbReference>
<dbReference type="InterPro" id="IPR000064">
    <property type="entry name" value="NLP_P60_dom"/>
</dbReference>
<dbReference type="Pfam" id="PF00877">
    <property type="entry name" value="NLPC_P60"/>
    <property type="match status" value="1"/>
</dbReference>
<dbReference type="Gene3D" id="2.30.30.40">
    <property type="entry name" value="SH3 Domains"/>
    <property type="match status" value="2"/>
</dbReference>
<proteinExistence type="inferred from homology"/>
<dbReference type="InterPro" id="IPR038765">
    <property type="entry name" value="Papain-like_cys_pep_sf"/>
</dbReference>
<organism evidence="6 7">
    <name type="scientific">Desmospora profundinema</name>
    <dbReference type="NCBI Taxonomy" id="1571184"/>
    <lineage>
        <taxon>Bacteria</taxon>
        <taxon>Bacillati</taxon>
        <taxon>Bacillota</taxon>
        <taxon>Bacilli</taxon>
        <taxon>Bacillales</taxon>
        <taxon>Thermoactinomycetaceae</taxon>
        <taxon>Desmospora</taxon>
    </lineage>
</organism>
<name>A0ABU1IJQ6_9BACL</name>
<dbReference type="GO" id="GO:0016787">
    <property type="term" value="F:hydrolase activity"/>
    <property type="evidence" value="ECO:0007669"/>
    <property type="project" value="UniProtKB-KW"/>
</dbReference>
<feature type="domain" description="NlpC/P60" evidence="5">
    <location>
        <begin position="174"/>
        <end position="299"/>
    </location>
</feature>
<evidence type="ECO:0000256" key="2">
    <source>
        <dbReference type="ARBA" id="ARBA00022670"/>
    </source>
</evidence>
<dbReference type="InterPro" id="IPR057812">
    <property type="entry name" value="SH3_YKFC_2nd"/>
</dbReference>
<dbReference type="PROSITE" id="PS51935">
    <property type="entry name" value="NLPC_P60"/>
    <property type="match status" value="1"/>
</dbReference>
<dbReference type="Gene3D" id="3.90.1720.10">
    <property type="entry name" value="endopeptidase domain like (from Nostoc punctiforme)"/>
    <property type="match status" value="1"/>
</dbReference>